<keyword evidence="3" id="KW-1185">Reference proteome</keyword>
<evidence type="ECO:0000259" key="1">
    <source>
        <dbReference type="SMART" id="SM00245"/>
    </source>
</evidence>
<dbReference type="PANTHER" id="PTHR32060:SF22">
    <property type="entry name" value="CARBOXYL-TERMINAL-PROCESSING PEPTIDASE 3, CHLOROPLASTIC"/>
    <property type="match status" value="1"/>
</dbReference>
<proteinExistence type="predicted"/>
<dbReference type="GO" id="GO:0008236">
    <property type="term" value="F:serine-type peptidase activity"/>
    <property type="evidence" value="ECO:0007669"/>
    <property type="project" value="InterPro"/>
</dbReference>
<dbReference type="AlphaFoldDB" id="A0A0D7WD55"/>
<comment type="caution">
    <text evidence="2">The sequence shown here is derived from an EMBL/GenBank/DDBJ whole genome shotgun (WGS) entry which is preliminary data.</text>
</comment>
<dbReference type="OrthoDB" id="5480566at2"/>
<dbReference type="EMBL" id="JTDW01000005">
    <property type="protein sequence ID" value="KJD35677.1"/>
    <property type="molecule type" value="Genomic_DNA"/>
</dbReference>
<dbReference type="STRING" id="1435349.PW52_08005"/>
<protein>
    <submittedName>
        <fullName evidence="2">Peptidase S41</fullName>
    </submittedName>
</protein>
<dbReference type="GO" id="GO:0004175">
    <property type="term" value="F:endopeptidase activity"/>
    <property type="evidence" value="ECO:0007669"/>
    <property type="project" value="TreeGrafter"/>
</dbReference>
<dbReference type="Proteomes" id="UP000032578">
    <property type="component" value="Unassembled WGS sequence"/>
</dbReference>
<sequence length="527" mass="61054">MKHFFILILISFCFSSCNSVKKYNEQVSKLHSVEHLKEDVDKLYNQLKKHHPKLYQYTTENDLNNKFDSLKQTINKPLSTRAFYKKIAPVVSYVKQGHVSTGYTVKRFTKKEMKKLKKQKLDFYNLDFEFLDDKLWVKNNYGNDSTIIGSEIIKIEDDSVSNLIETYKTRFASDGFNTTLHNRYVAKGFSVFYTRDKGFLDSLSVTLKQNDSLLVKKFKRIKKEENKELNDSISTKKEKPLKLTKTEKQTKRIAKRKRKKYNKKHGFITKSKTYTRNFEFKGVDSTVAYVKIRSFTNGNYKKFYKEVFKTLDSLKTQNLVIDLRDNGGGRISEIDYLYSYLTLTDYQFLNPSEVNSRVPFFKVLMSNTMPNTAKVVSGILSPFIVTHNFLNTYKNDGKIYYKFKKYTKTKSPKALHFTGNIYVLINGNSFSASSLISTHLKANNRAIFVGEETGGAYNGCVAGIYKVYQLPTSKLKIRIGMMQIEAPQKQQPDGFGIKPDVQIIPTKNDRKLDKDPELEWVLNKIAS</sequence>
<dbReference type="Gene3D" id="3.90.226.10">
    <property type="entry name" value="2-enoyl-CoA Hydratase, Chain A, domain 1"/>
    <property type="match status" value="1"/>
</dbReference>
<name>A0A0D7WD55_9FLAO</name>
<dbReference type="PANTHER" id="PTHR32060">
    <property type="entry name" value="TAIL-SPECIFIC PROTEASE"/>
    <property type="match status" value="1"/>
</dbReference>
<organism evidence="2 3">
    <name type="scientific">Neotamlana sedimentorum</name>
    <dbReference type="NCBI Taxonomy" id="1435349"/>
    <lineage>
        <taxon>Bacteria</taxon>
        <taxon>Pseudomonadati</taxon>
        <taxon>Bacteroidota</taxon>
        <taxon>Flavobacteriia</taxon>
        <taxon>Flavobacteriales</taxon>
        <taxon>Flavobacteriaceae</taxon>
        <taxon>Neotamlana</taxon>
    </lineage>
</organism>
<dbReference type="GO" id="GO:0030288">
    <property type="term" value="C:outer membrane-bounded periplasmic space"/>
    <property type="evidence" value="ECO:0007669"/>
    <property type="project" value="TreeGrafter"/>
</dbReference>
<dbReference type="SUPFAM" id="SSF52096">
    <property type="entry name" value="ClpP/crotonase"/>
    <property type="match status" value="1"/>
</dbReference>
<dbReference type="GO" id="GO:0006508">
    <property type="term" value="P:proteolysis"/>
    <property type="evidence" value="ECO:0007669"/>
    <property type="project" value="InterPro"/>
</dbReference>
<dbReference type="InterPro" id="IPR005151">
    <property type="entry name" value="Tail-specific_protease"/>
</dbReference>
<dbReference type="GO" id="GO:0007165">
    <property type="term" value="P:signal transduction"/>
    <property type="evidence" value="ECO:0007669"/>
    <property type="project" value="TreeGrafter"/>
</dbReference>
<gene>
    <name evidence="2" type="ORF">PW52_08005</name>
</gene>
<dbReference type="SMART" id="SM00245">
    <property type="entry name" value="TSPc"/>
    <property type="match status" value="1"/>
</dbReference>
<evidence type="ECO:0000313" key="3">
    <source>
        <dbReference type="Proteomes" id="UP000032578"/>
    </source>
</evidence>
<feature type="domain" description="Tail specific protease" evidence="1">
    <location>
        <begin position="236"/>
        <end position="504"/>
    </location>
</feature>
<dbReference type="InterPro" id="IPR029045">
    <property type="entry name" value="ClpP/crotonase-like_dom_sf"/>
</dbReference>
<evidence type="ECO:0000313" key="2">
    <source>
        <dbReference type="EMBL" id="KJD35677.1"/>
    </source>
</evidence>
<accession>A0A0D7WD55</accession>
<dbReference type="RefSeq" id="WP_044632411.1">
    <property type="nucleotide sequence ID" value="NZ_JTDW01000005.1"/>
</dbReference>
<dbReference type="PATRIC" id="fig|1435349.4.peg.2586"/>
<dbReference type="Pfam" id="PF03572">
    <property type="entry name" value="Peptidase_S41"/>
    <property type="match status" value="1"/>
</dbReference>
<reference evidence="2 3" key="1">
    <citation type="submission" date="2014-11" db="EMBL/GenBank/DDBJ databases">
        <title>Tamlana sedimentorum sp. nov., isolated from shallow sand sediments of the Sea of Japan.</title>
        <authorList>
            <person name="Romanenko L.A."/>
        </authorList>
    </citation>
    <scope>NUCLEOTIDE SEQUENCE [LARGE SCALE GENOMIC DNA]</scope>
    <source>
        <strain evidence="2 3">JCM 19808</strain>
    </source>
</reference>